<reference evidence="1" key="1">
    <citation type="submission" date="2018-02" db="EMBL/GenBank/DDBJ databases">
        <title>Rhizophora mucronata_Transcriptome.</title>
        <authorList>
            <person name="Meera S.P."/>
            <person name="Sreeshan A."/>
            <person name="Augustine A."/>
        </authorList>
    </citation>
    <scope>NUCLEOTIDE SEQUENCE</scope>
    <source>
        <tissue evidence="1">Leaf</tissue>
    </source>
</reference>
<proteinExistence type="predicted"/>
<name>A0A2P2JP36_RHIMU</name>
<dbReference type="AlphaFoldDB" id="A0A2P2JP36"/>
<accession>A0A2P2JP36</accession>
<dbReference type="EMBL" id="GGEC01014729">
    <property type="protein sequence ID" value="MBW95212.1"/>
    <property type="molecule type" value="Transcribed_RNA"/>
</dbReference>
<organism evidence="1">
    <name type="scientific">Rhizophora mucronata</name>
    <name type="common">Asiatic mangrove</name>
    <dbReference type="NCBI Taxonomy" id="61149"/>
    <lineage>
        <taxon>Eukaryota</taxon>
        <taxon>Viridiplantae</taxon>
        <taxon>Streptophyta</taxon>
        <taxon>Embryophyta</taxon>
        <taxon>Tracheophyta</taxon>
        <taxon>Spermatophyta</taxon>
        <taxon>Magnoliopsida</taxon>
        <taxon>eudicotyledons</taxon>
        <taxon>Gunneridae</taxon>
        <taxon>Pentapetalae</taxon>
        <taxon>rosids</taxon>
        <taxon>fabids</taxon>
        <taxon>Malpighiales</taxon>
        <taxon>Rhizophoraceae</taxon>
        <taxon>Rhizophora</taxon>
    </lineage>
</organism>
<protein>
    <submittedName>
        <fullName evidence="1">Uncharacterized protein</fullName>
    </submittedName>
</protein>
<sequence>MKWQEKIHVVNPNNLELRLGCCCYSMSHMGGSPISPILGNEMNAQLLLCLKLIYLLISYSLDWNL</sequence>
<evidence type="ECO:0000313" key="1">
    <source>
        <dbReference type="EMBL" id="MBW95212.1"/>
    </source>
</evidence>